<sequence length="365" mass="40987">MIGAQTMKNVMVISQDPVFLDKIDTLRSRFTSFSPAIVTSFEDAITSFATGTYQCALVDNDLYDNPTIILFFQDIKMLWPHVSRVLVLGQDQSMDLVEAINNADIQRILNKSWDLEKISAIVSDASEAADVWQELKKVKKLATVNNQELLVLNRLLEDQIITQTDEIIKINNLLSSSLFATVRAFSQAVEAKDQLTRGHSERVAQLCVEIGKKMQLSQEELNGLYIAGTLHDVGKIGISELILQKNGSLSDEEFDSVREHPLIGYNILNPIPFEWHVAKVVLQHHEYFNGKGYPYHLSGDEICLGARILHVADAYEAMTSNRPYRKAMSIQGALDELERNSGSQFDPDVVSLFTHLSITQFGKKN</sequence>
<dbReference type="PANTHER" id="PTHR43155">
    <property type="entry name" value="CYCLIC DI-GMP PHOSPHODIESTERASE PA4108-RELATED"/>
    <property type="match status" value="1"/>
</dbReference>
<feature type="modified residue" description="4-aspartylphosphate" evidence="1">
    <location>
        <position position="59"/>
    </location>
</feature>
<reference evidence="4 5" key="1">
    <citation type="journal article" date="2017" name="ISME J.">
        <title>Energy and carbon metabolisms in a deep terrestrial subsurface fluid microbial community.</title>
        <authorList>
            <person name="Momper L."/>
            <person name="Jungbluth S.P."/>
            <person name="Lee M.D."/>
            <person name="Amend J.P."/>
        </authorList>
    </citation>
    <scope>NUCLEOTIDE SEQUENCE [LARGE SCALE GENOMIC DNA]</scope>
    <source>
        <strain evidence="4">SURF_26</strain>
    </source>
</reference>
<keyword evidence="1" id="KW-0597">Phosphoprotein</keyword>
<dbReference type="SMART" id="SM00471">
    <property type="entry name" value="HDc"/>
    <property type="match status" value="1"/>
</dbReference>
<dbReference type="EMBL" id="QZJZ01000022">
    <property type="protein sequence ID" value="RJP60794.1"/>
    <property type="molecule type" value="Genomic_DNA"/>
</dbReference>
<organism evidence="4 5">
    <name type="scientific">Candidatus Auribacter fodinae</name>
    <dbReference type="NCBI Taxonomy" id="2093366"/>
    <lineage>
        <taxon>Bacteria</taxon>
        <taxon>Pseudomonadati</taxon>
        <taxon>Candidatus Auribacterota</taxon>
        <taxon>Candidatus Auribacteria</taxon>
        <taxon>Candidatus Auribacterales</taxon>
        <taxon>Candidatus Auribacteraceae</taxon>
        <taxon>Candidatus Auribacter</taxon>
    </lineage>
</organism>
<name>A0A3A4R3X5_9BACT</name>
<dbReference type="PROSITE" id="PS51832">
    <property type="entry name" value="HD_GYP"/>
    <property type="match status" value="1"/>
</dbReference>
<dbReference type="AlphaFoldDB" id="A0A3A4R3X5"/>
<gene>
    <name evidence="4" type="ORF">C4541_03405</name>
</gene>
<dbReference type="InterPro" id="IPR003607">
    <property type="entry name" value="HD/PDEase_dom"/>
</dbReference>
<accession>A0A3A4R3X5</accession>
<evidence type="ECO:0000313" key="4">
    <source>
        <dbReference type="EMBL" id="RJP60794.1"/>
    </source>
</evidence>
<feature type="domain" description="Response regulatory" evidence="2">
    <location>
        <begin position="9"/>
        <end position="126"/>
    </location>
</feature>
<proteinExistence type="predicted"/>
<evidence type="ECO:0000256" key="1">
    <source>
        <dbReference type="PROSITE-ProRule" id="PRU00169"/>
    </source>
</evidence>
<dbReference type="PROSITE" id="PS50110">
    <property type="entry name" value="RESPONSE_REGULATORY"/>
    <property type="match status" value="1"/>
</dbReference>
<evidence type="ECO:0000259" key="2">
    <source>
        <dbReference type="PROSITE" id="PS50110"/>
    </source>
</evidence>
<dbReference type="Gene3D" id="3.40.50.2300">
    <property type="match status" value="1"/>
</dbReference>
<dbReference type="SUPFAM" id="SSF109604">
    <property type="entry name" value="HD-domain/PDEase-like"/>
    <property type="match status" value="1"/>
</dbReference>
<evidence type="ECO:0000313" key="5">
    <source>
        <dbReference type="Proteomes" id="UP000266426"/>
    </source>
</evidence>
<dbReference type="InterPro" id="IPR037522">
    <property type="entry name" value="HD_GYP_dom"/>
</dbReference>
<dbReference type="GO" id="GO:0000160">
    <property type="term" value="P:phosphorelay signal transduction system"/>
    <property type="evidence" value="ECO:0007669"/>
    <property type="project" value="InterPro"/>
</dbReference>
<dbReference type="PANTHER" id="PTHR43155:SF2">
    <property type="entry name" value="CYCLIC DI-GMP PHOSPHODIESTERASE PA4108"/>
    <property type="match status" value="1"/>
</dbReference>
<dbReference type="CDD" id="cd00077">
    <property type="entry name" value="HDc"/>
    <property type="match status" value="1"/>
</dbReference>
<dbReference type="Proteomes" id="UP000266426">
    <property type="component" value="Unassembled WGS sequence"/>
</dbReference>
<comment type="caution">
    <text evidence="4">The sequence shown here is derived from an EMBL/GenBank/DDBJ whole genome shotgun (WGS) entry which is preliminary data.</text>
</comment>
<protein>
    <submittedName>
        <fullName evidence="4">HD-GYP domain-containing protein</fullName>
    </submittedName>
</protein>
<evidence type="ECO:0000259" key="3">
    <source>
        <dbReference type="PROSITE" id="PS51832"/>
    </source>
</evidence>
<dbReference type="Gene3D" id="1.10.3210.10">
    <property type="entry name" value="Hypothetical protein af1432"/>
    <property type="match status" value="1"/>
</dbReference>
<feature type="domain" description="HD-GYP" evidence="3">
    <location>
        <begin position="174"/>
        <end position="365"/>
    </location>
</feature>
<dbReference type="Pfam" id="PF13487">
    <property type="entry name" value="HD_5"/>
    <property type="match status" value="1"/>
</dbReference>
<dbReference type="InterPro" id="IPR001789">
    <property type="entry name" value="Sig_transdc_resp-reg_receiver"/>
</dbReference>